<gene>
    <name evidence="2" type="ORF">GWO12_04625</name>
</gene>
<evidence type="ECO:0000256" key="1">
    <source>
        <dbReference type="SAM" id="MobiDB-lite"/>
    </source>
</evidence>
<dbReference type="Proteomes" id="UP000702544">
    <property type="component" value="Unassembled WGS sequence"/>
</dbReference>
<dbReference type="EMBL" id="JAACAK010000036">
    <property type="protein sequence ID" value="NIR74384.1"/>
    <property type="molecule type" value="Genomic_DNA"/>
</dbReference>
<organism evidence="2 3">
    <name type="scientific">Candidatus Kutchimonas denitrificans</name>
    <dbReference type="NCBI Taxonomy" id="3056748"/>
    <lineage>
        <taxon>Bacteria</taxon>
        <taxon>Pseudomonadati</taxon>
        <taxon>Gemmatimonadota</taxon>
        <taxon>Gemmatimonadia</taxon>
        <taxon>Candidatus Palauibacterales</taxon>
        <taxon>Candidatus Palauibacteraceae</taxon>
        <taxon>Candidatus Kutchimonas</taxon>
    </lineage>
</organism>
<name>A0AAE5CCM3_9BACT</name>
<evidence type="ECO:0000313" key="3">
    <source>
        <dbReference type="Proteomes" id="UP000702544"/>
    </source>
</evidence>
<feature type="region of interest" description="Disordered" evidence="1">
    <location>
        <begin position="1"/>
        <end position="20"/>
    </location>
</feature>
<reference evidence="2 3" key="1">
    <citation type="submission" date="2020-01" db="EMBL/GenBank/DDBJ databases">
        <title>Genomes assembled from Gulf of Kutch pelagic sediment metagenomes.</title>
        <authorList>
            <person name="Chandrashekar M."/>
            <person name="Mahajan M.S."/>
            <person name="Dave K.J."/>
            <person name="Vatsa P."/>
            <person name="Nathani N.M."/>
        </authorList>
    </citation>
    <scope>NUCLEOTIDE SEQUENCE [LARGE SCALE GENOMIC DNA]</scope>
    <source>
        <strain evidence="2">KS3-K002</strain>
    </source>
</reference>
<proteinExistence type="predicted"/>
<dbReference type="AlphaFoldDB" id="A0AAE5CCM3"/>
<protein>
    <submittedName>
        <fullName evidence="2">Uncharacterized protein</fullName>
    </submittedName>
</protein>
<accession>A0AAE5CCM3</accession>
<comment type="caution">
    <text evidence="2">The sequence shown here is derived from an EMBL/GenBank/DDBJ whole genome shotgun (WGS) entry which is preliminary data.</text>
</comment>
<evidence type="ECO:0000313" key="2">
    <source>
        <dbReference type="EMBL" id="NIR74384.1"/>
    </source>
</evidence>
<sequence>MLNEKEHEVQKNRMRQEGQRLRELARRTLEAYRNLNAAAADAAFVRSGKLNGESISRAGKLLEDVIAEIKGHGNGDG</sequence>